<sequence>MSIFNQAANQLSISREYWDSIPFPHDAQKYAYLCGGSRSEDESLSGIKDEDTLLQVYERAMREQNHAILSKLHLKCFSLKLLPLASRYGDLVTLSTILKHRKPEEDSPYLKEALLCAHPLCLAFFNQVLESRTLTKLVIHQS</sequence>
<gene>
    <name evidence="1" type="ORF">BQ9231_00203</name>
</gene>
<dbReference type="EMBL" id="LT907979">
    <property type="protein sequence ID" value="SOB74086.1"/>
    <property type="molecule type" value="Genomic_DNA"/>
</dbReference>
<keyword evidence="2" id="KW-1185">Reference proteome</keyword>
<dbReference type="Proteomes" id="UP000274850">
    <property type="component" value="Segment"/>
</dbReference>
<reference evidence="1" key="1">
    <citation type="submission" date="2017-08" db="EMBL/GenBank/DDBJ databases">
        <authorList>
            <person name="de Groot N.N."/>
        </authorList>
    </citation>
    <scope>NUCLEOTIDE SEQUENCE</scope>
</reference>
<organism evidence="1">
    <name type="scientific">Cedratvirus lausannensis</name>
    <dbReference type="NCBI Taxonomy" id="2023205"/>
    <lineage>
        <taxon>Viruses</taxon>
        <taxon>Pithoviruses</taxon>
        <taxon>Orthocedratvirinae</taxon>
        <taxon>Alphacedratvirus</taxon>
        <taxon>Alphacedratvirus francolausannense</taxon>
    </lineage>
</organism>
<accession>A0A285PY40</accession>
<evidence type="ECO:0000313" key="1">
    <source>
        <dbReference type="EMBL" id="SOB74086.1"/>
    </source>
</evidence>
<proteinExistence type="predicted"/>
<protein>
    <submittedName>
        <fullName evidence="1">Uncharacterized protein</fullName>
    </submittedName>
</protein>
<name>A0A285PY40_9VIRU</name>
<evidence type="ECO:0000313" key="2">
    <source>
        <dbReference type="Proteomes" id="UP000274850"/>
    </source>
</evidence>